<dbReference type="InterPro" id="IPR036942">
    <property type="entry name" value="Beta-barrel_TonB_sf"/>
</dbReference>
<comment type="subcellular location">
    <subcellularLocation>
        <location evidence="1 7">Cell outer membrane</location>
        <topology evidence="1 7">Multi-pass membrane protein</topology>
    </subcellularLocation>
</comment>
<dbReference type="Gene3D" id="2.60.40.1120">
    <property type="entry name" value="Carboxypeptidase-like, regulatory domain"/>
    <property type="match status" value="1"/>
</dbReference>
<reference evidence="10 11" key="1">
    <citation type="submission" date="2019-06" db="EMBL/GenBank/DDBJ databases">
        <title>Sorghum-associated microbial communities from plants grown in Nebraska, USA.</title>
        <authorList>
            <person name="Schachtman D."/>
        </authorList>
    </citation>
    <scope>NUCLEOTIDE SEQUENCE [LARGE SCALE GENOMIC DNA]</scope>
    <source>
        <strain evidence="10 11">1209</strain>
    </source>
</reference>
<accession>A0A561PGW7</accession>
<evidence type="ECO:0000256" key="6">
    <source>
        <dbReference type="ARBA" id="ARBA00023237"/>
    </source>
</evidence>
<dbReference type="InterPro" id="IPR023997">
    <property type="entry name" value="TonB-dep_OMP_SusC/RagA_CS"/>
</dbReference>
<protein>
    <submittedName>
        <fullName evidence="10">TonB-linked SusC/RagA family outer membrane protein</fullName>
    </submittedName>
</protein>
<dbReference type="Proteomes" id="UP000320811">
    <property type="component" value="Unassembled WGS sequence"/>
</dbReference>
<evidence type="ECO:0000256" key="1">
    <source>
        <dbReference type="ARBA" id="ARBA00004571"/>
    </source>
</evidence>
<dbReference type="InterPro" id="IPR008969">
    <property type="entry name" value="CarboxyPept-like_regulatory"/>
</dbReference>
<dbReference type="Pfam" id="PF07715">
    <property type="entry name" value="Plug"/>
    <property type="match status" value="1"/>
</dbReference>
<evidence type="ECO:0000256" key="5">
    <source>
        <dbReference type="ARBA" id="ARBA00023136"/>
    </source>
</evidence>
<evidence type="ECO:0000256" key="8">
    <source>
        <dbReference type="SAM" id="Phobius"/>
    </source>
</evidence>
<dbReference type="AlphaFoldDB" id="A0A561PGW7"/>
<dbReference type="Gene3D" id="2.40.170.20">
    <property type="entry name" value="TonB-dependent receptor, beta-barrel domain"/>
    <property type="match status" value="1"/>
</dbReference>
<keyword evidence="11" id="KW-1185">Reference proteome</keyword>
<organism evidence="10 11">
    <name type="scientific">Chitinophaga polysaccharea</name>
    <dbReference type="NCBI Taxonomy" id="1293035"/>
    <lineage>
        <taxon>Bacteria</taxon>
        <taxon>Pseudomonadati</taxon>
        <taxon>Bacteroidota</taxon>
        <taxon>Chitinophagia</taxon>
        <taxon>Chitinophagales</taxon>
        <taxon>Chitinophagaceae</taxon>
        <taxon>Chitinophaga</taxon>
    </lineage>
</organism>
<evidence type="ECO:0000256" key="3">
    <source>
        <dbReference type="ARBA" id="ARBA00022452"/>
    </source>
</evidence>
<dbReference type="SUPFAM" id="SSF56935">
    <property type="entry name" value="Porins"/>
    <property type="match status" value="1"/>
</dbReference>
<keyword evidence="5 7" id="KW-0472">Membrane</keyword>
<dbReference type="InterPro" id="IPR023996">
    <property type="entry name" value="TonB-dep_OMP_SusC/RagA"/>
</dbReference>
<evidence type="ECO:0000256" key="7">
    <source>
        <dbReference type="PROSITE-ProRule" id="PRU01360"/>
    </source>
</evidence>
<evidence type="ECO:0000256" key="2">
    <source>
        <dbReference type="ARBA" id="ARBA00022448"/>
    </source>
</evidence>
<proteinExistence type="inferred from homology"/>
<keyword evidence="8" id="KW-1133">Transmembrane helix</keyword>
<keyword evidence="2 7" id="KW-0813">Transport</keyword>
<gene>
    <name evidence="10" type="ORF">FHW36_107237</name>
</gene>
<feature type="domain" description="TonB-dependent receptor plug" evidence="9">
    <location>
        <begin position="155"/>
        <end position="275"/>
    </location>
</feature>
<dbReference type="NCBIfam" id="TIGR04056">
    <property type="entry name" value="OMP_RagA_SusC"/>
    <property type="match status" value="1"/>
</dbReference>
<dbReference type="SUPFAM" id="SSF49464">
    <property type="entry name" value="Carboxypeptidase regulatory domain-like"/>
    <property type="match status" value="1"/>
</dbReference>
<keyword evidence="4 7" id="KW-0812">Transmembrane</keyword>
<dbReference type="EMBL" id="VIWO01000007">
    <property type="protein sequence ID" value="TWF37310.1"/>
    <property type="molecule type" value="Genomic_DNA"/>
</dbReference>
<dbReference type="InterPro" id="IPR012910">
    <property type="entry name" value="Plug_dom"/>
</dbReference>
<evidence type="ECO:0000259" key="9">
    <source>
        <dbReference type="Pfam" id="PF07715"/>
    </source>
</evidence>
<evidence type="ECO:0000313" key="11">
    <source>
        <dbReference type="Proteomes" id="UP000320811"/>
    </source>
</evidence>
<feature type="transmembrane region" description="Helical" evidence="8">
    <location>
        <begin position="12"/>
        <end position="31"/>
    </location>
</feature>
<comment type="similarity">
    <text evidence="7">Belongs to the TonB-dependent receptor family.</text>
</comment>
<dbReference type="InterPro" id="IPR037066">
    <property type="entry name" value="Plug_dom_sf"/>
</dbReference>
<dbReference type="Gene3D" id="2.170.130.10">
    <property type="entry name" value="TonB-dependent receptor, plug domain"/>
    <property type="match status" value="1"/>
</dbReference>
<sequence length="1103" mass="122436">MLIYGIYTGRQLAFYLLTFSNYYYILYNIIFHQDLTRLFMKKLFTILLVCCTVSLMSVAQSHLLTGKVTGEKGEGLPGVSVQIKNTNKGTSTDPEGHYQLDAGKNDAVLIFRLVGYLTTEISTSGKSSIDVVLKQDTHNLDQVVVTALGISRKERAVGYSVQEVKGSNLTLTKEQNVLGSLSGKIAGVQVVGASGASMGGTQKIKLRGINSINGQEEPLIVVDGTPVSNNNFAGRNGPDLGNLAQDINPEDIESVNVLKGPAASALYGLRGQYGVILITTRQGSRKGSKKVMVDVNSAFSIEKAGNFMPLQNIYGAGSSQQFSTITVNGQTQLLASGTDESWGPKMDGTPVRQMYSFYPADPDYGKLTPFSPHPDNVKDYFVTGTTFNNNVSMSGSGENTTFRLSFNHTDIKGIEPNTYLKRNNLGFNGSLNLNSKVTVSTSFNYANNKGQRPAQGYYNGSRNFYQWFERSLDMKKLRQYKYPDGTFYHWNHEDVDDPDFLKKPGSDWNNPYFEAYENLNQDGRDRFFGNVGLTYDVLPGLKVSGAVRADMFTQRIKQRKAYGGRDLNEYYEAEFENKEMNYELLAQYNKTFDKWSLNANLGANLLTQRYTGIMGRTQGGLSVVNFYNLSASIDRPDVSNYLRRKEVRSEYAAVSLGYDNIYYLDATIRNDISSALPTNHNSYWYPSVSLSVVFSELLKWEPLSYGKFRIGFAKAGSDLDPYQIYESYLLEAPYKGRDNNPYLPMHLPSTLNNNAIRPSLGNSFETGVDVKMLKNRVGLAFTWYNQQNIDQVLSIPVSGAIGYVSTVINAGNIQNQGVELSLNATPVQTKLFNWSSVLNFSRNRSLVKKLYPGLNTLQLDANTYSRVSVYLNADVNAAFGTLVGNAYQRDPKTGKILLDAANLPMFKENHNFGSVVPDFTGGWQNTFRIGHFDLSAMIDFQSGGKFFSWTKMLSVKSGQAPETAAMNDRGKNVRDPLADGGGVKVNGISSVTGQEVTAYVDAKSYYRTTLGTSIYEEWLYDASYIKLREVRAGYTFTREAHRHLPFNSINVALIARNPVMIYQQAPKGLDPSELSTGRSSISWLETGQLASTRSFGINLNISL</sequence>
<name>A0A561PGW7_9BACT</name>
<dbReference type="NCBIfam" id="TIGR04057">
    <property type="entry name" value="SusC_RagA_signa"/>
    <property type="match status" value="1"/>
</dbReference>
<dbReference type="Pfam" id="PF13715">
    <property type="entry name" value="CarbopepD_reg_2"/>
    <property type="match status" value="1"/>
</dbReference>
<dbReference type="InterPro" id="IPR039426">
    <property type="entry name" value="TonB-dep_rcpt-like"/>
</dbReference>
<keyword evidence="6 7" id="KW-0998">Cell outer membrane</keyword>
<keyword evidence="3 7" id="KW-1134">Transmembrane beta strand</keyword>
<comment type="caution">
    <text evidence="10">The sequence shown here is derived from an EMBL/GenBank/DDBJ whole genome shotgun (WGS) entry which is preliminary data.</text>
</comment>
<dbReference type="GO" id="GO:0009279">
    <property type="term" value="C:cell outer membrane"/>
    <property type="evidence" value="ECO:0007669"/>
    <property type="project" value="UniProtKB-SubCell"/>
</dbReference>
<evidence type="ECO:0000313" key="10">
    <source>
        <dbReference type="EMBL" id="TWF37310.1"/>
    </source>
</evidence>
<dbReference type="PROSITE" id="PS52016">
    <property type="entry name" value="TONB_DEPENDENT_REC_3"/>
    <property type="match status" value="1"/>
</dbReference>
<evidence type="ECO:0000256" key="4">
    <source>
        <dbReference type="ARBA" id="ARBA00022692"/>
    </source>
</evidence>